<protein>
    <submittedName>
        <fullName evidence="2">DUF1266 domain-containing protein</fullName>
    </submittedName>
</protein>
<name>A0ABT4PUU0_9MYCO</name>
<dbReference type="Proteomes" id="UP001142153">
    <property type="component" value="Unassembled WGS sequence"/>
</dbReference>
<keyword evidence="3" id="KW-1185">Reference proteome</keyword>
<dbReference type="EMBL" id="JAPZPY010000006">
    <property type="protein sequence ID" value="MCZ8380339.1"/>
    <property type="molecule type" value="Genomic_DNA"/>
</dbReference>
<sequence>MADETRAGRLFPYPENSWANKEFTWRFESAIEERAQSALNIGAHQCSRMNPWPCDTLDVDQEPDRTRDLLKEYWGVTNTVESRQTVGRLLDGMHSATYEVVFPLVSAAISKTEGHTSEAHRDYLALRAYSRQQSPDHWVGCYDALNQLRTTVKPFAGLTHPAWPEHIRAWDFARLPYVVRATRNAGYLDDDECWPILHANLEAARGYYPNWRQFAHGVIVGRMFWRALTDINTATEYGQTAADAVNALLVRPDSPWRRLPLHPTTI</sequence>
<organism evidence="2 3">
    <name type="scientific">Mycobacterium hippophais</name>
    <dbReference type="NCBI Taxonomy" id="3016340"/>
    <lineage>
        <taxon>Bacteria</taxon>
        <taxon>Bacillati</taxon>
        <taxon>Actinomycetota</taxon>
        <taxon>Actinomycetes</taxon>
        <taxon>Mycobacteriales</taxon>
        <taxon>Mycobacteriaceae</taxon>
        <taxon>Mycobacterium</taxon>
    </lineage>
</organism>
<dbReference type="RefSeq" id="WP_269894976.1">
    <property type="nucleotide sequence ID" value="NZ_JAPZPY010000006.1"/>
</dbReference>
<evidence type="ECO:0000313" key="3">
    <source>
        <dbReference type="Proteomes" id="UP001142153"/>
    </source>
</evidence>
<feature type="domain" description="DUF1266" evidence="1">
    <location>
        <begin position="70"/>
        <end position="260"/>
    </location>
</feature>
<dbReference type="Pfam" id="PF06889">
    <property type="entry name" value="DUF1266"/>
    <property type="match status" value="1"/>
</dbReference>
<proteinExistence type="predicted"/>
<dbReference type="InterPro" id="IPR009677">
    <property type="entry name" value="DUF1266"/>
</dbReference>
<gene>
    <name evidence="2" type="ORF">O6P37_15830</name>
</gene>
<comment type="caution">
    <text evidence="2">The sequence shown here is derived from an EMBL/GenBank/DDBJ whole genome shotgun (WGS) entry which is preliminary data.</text>
</comment>
<accession>A0ABT4PUU0</accession>
<evidence type="ECO:0000313" key="2">
    <source>
        <dbReference type="EMBL" id="MCZ8380339.1"/>
    </source>
</evidence>
<reference evidence="2" key="1">
    <citation type="submission" date="2022-12" db="EMBL/GenBank/DDBJ databases">
        <authorList>
            <person name="Deng Y."/>
            <person name="Zhang Y.-Q."/>
        </authorList>
    </citation>
    <scope>NUCLEOTIDE SEQUENCE</scope>
    <source>
        <strain evidence="2">CPCC 205372</strain>
    </source>
</reference>
<evidence type="ECO:0000259" key="1">
    <source>
        <dbReference type="Pfam" id="PF06889"/>
    </source>
</evidence>